<proteinExistence type="predicted"/>
<evidence type="ECO:0000313" key="1">
    <source>
        <dbReference type="EMBL" id="MBO0936479.1"/>
    </source>
</evidence>
<organism evidence="1 2">
    <name type="scientific">Fibrella rubiginis</name>
    <dbReference type="NCBI Taxonomy" id="2817060"/>
    <lineage>
        <taxon>Bacteria</taxon>
        <taxon>Pseudomonadati</taxon>
        <taxon>Bacteroidota</taxon>
        <taxon>Cytophagia</taxon>
        <taxon>Cytophagales</taxon>
        <taxon>Spirosomataceae</taxon>
        <taxon>Fibrella</taxon>
    </lineage>
</organism>
<dbReference type="Proteomes" id="UP000664034">
    <property type="component" value="Unassembled WGS sequence"/>
</dbReference>
<accession>A0A939GFV3</accession>
<dbReference type="EMBL" id="JAFMYV010000003">
    <property type="protein sequence ID" value="MBO0936479.1"/>
    <property type="molecule type" value="Genomic_DNA"/>
</dbReference>
<keyword evidence="2" id="KW-1185">Reference proteome</keyword>
<protein>
    <submittedName>
        <fullName evidence="1">Uncharacterized protein</fullName>
    </submittedName>
</protein>
<reference evidence="1" key="1">
    <citation type="submission" date="2021-03" db="EMBL/GenBank/DDBJ databases">
        <title>Fibrella sp. HMF5335 genome sequencing and assembly.</title>
        <authorList>
            <person name="Kang H."/>
            <person name="Kim H."/>
            <person name="Bae S."/>
            <person name="Joh K."/>
        </authorList>
    </citation>
    <scope>NUCLEOTIDE SEQUENCE</scope>
    <source>
        <strain evidence="1">HMF5335</strain>
    </source>
</reference>
<name>A0A939GFV3_9BACT</name>
<sequence>MRRLILLLFMPIYSWGQPNERSAPLTYEECNPERFAYVPPNDTVRQRAIIDSTTKMLVGRWELAEEGAGACFVAAHAPAQATQIRINQQGQGLLLVAGSQVARFQLQLSFYWSNVHFVMNQDDNANYFEFFPQKNGPSDAEGNLTNHYPNILRVCEATLILYGPRTGLSYVFRRIAD</sequence>
<dbReference type="AlphaFoldDB" id="A0A939GFV3"/>
<evidence type="ECO:0000313" key="2">
    <source>
        <dbReference type="Proteomes" id="UP000664034"/>
    </source>
</evidence>
<comment type="caution">
    <text evidence="1">The sequence shown here is derived from an EMBL/GenBank/DDBJ whole genome shotgun (WGS) entry which is preliminary data.</text>
</comment>
<dbReference type="RefSeq" id="WP_207364040.1">
    <property type="nucleotide sequence ID" value="NZ_JAFMYV010000003.1"/>
</dbReference>
<gene>
    <name evidence="1" type="ORF">J2I47_07985</name>
</gene>